<dbReference type="OrthoDB" id="7222937at2"/>
<protein>
    <submittedName>
        <fullName evidence="1">Uncharacterized protein</fullName>
    </submittedName>
</protein>
<evidence type="ECO:0000313" key="1">
    <source>
        <dbReference type="EMBL" id="RJL06113.1"/>
    </source>
</evidence>
<organism evidence="1 2">
    <name type="scientific">Paracoccus aestuarii</name>
    <dbReference type="NCBI Taxonomy" id="453842"/>
    <lineage>
        <taxon>Bacteria</taxon>
        <taxon>Pseudomonadati</taxon>
        <taxon>Pseudomonadota</taxon>
        <taxon>Alphaproteobacteria</taxon>
        <taxon>Rhodobacterales</taxon>
        <taxon>Paracoccaceae</taxon>
        <taxon>Paracoccus</taxon>
    </lineage>
</organism>
<sequence length="85" mass="9406">MTVPTELRDVLGMRELVAPLGGDKKEAERKALVVLNRFHAILEQAQEAVAANRPSLSTAAKAHYRAELANDDKGRAVRHPRLQTH</sequence>
<dbReference type="Proteomes" id="UP000285530">
    <property type="component" value="Unassembled WGS sequence"/>
</dbReference>
<comment type="caution">
    <text evidence="1">The sequence shown here is derived from an EMBL/GenBank/DDBJ whole genome shotgun (WGS) entry which is preliminary data.</text>
</comment>
<name>A0A418ZZT2_9RHOB</name>
<reference evidence="1 2" key="1">
    <citation type="submission" date="2018-09" db="EMBL/GenBank/DDBJ databases">
        <title>Paracoccus onubensis nov. sp. a moderate halophilic bacterium isolated from Gruta de las Maravillas (Aracena, Spain).</title>
        <authorList>
            <person name="Jurado V."/>
            <person name="Gutierrez-Patricio S."/>
            <person name="Gonzalez-Pimentel J.L."/>
            <person name="Laiz L."/>
            <person name="Saiz-Jimenez C."/>
        </authorList>
    </citation>
    <scope>NUCLEOTIDE SEQUENCE [LARGE SCALE GENOMIC DNA]</scope>
    <source>
        <strain evidence="1 2">DSM 19484</strain>
    </source>
</reference>
<proteinExistence type="predicted"/>
<gene>
    <name evidence="1" type="ORF">D3P06_04870</name>
</gene>
<dbReference type="AlphaFoldDB" id="A0A418ZZT2"/>
<evidence type="ECO:0000313" key="2">
    <source>
        <dbReference type="Proteomes" id="UP000285530"/>
    </source>
</evidence>
<dbReference type="EMBL" id="QZEV01000013">
    <property type="protein sequence ID" value="RJL06113.1"/>
    <property type="molecule type" value="Genomic_DNA"/>
</dbReference>
<keyword evidence="2" id="KW-1185">Reference proteome</keyword>
<accession>A0A418ZZT2</accession>